<reference evidence="1 2" key="1">
    <citation type="submission" date="2014-04" db="EMBL/GenBank/DDBJ databases">
        <authorList>
            <consortium name="DOE Joint Genome Institute"/>
            <person name="Kuo A."/>
            <person name="Tarkka M."/>
            <person name="Buscot F."/>
            <person name="Kohler A."/>
            <person name="Nagy L.G."/>
            <person name="Floudas D."/>
            <person name="Copeland A."/>
            <person name="Barry K.W."/>
            <person name="Cichocki N."/>
            <person name="Veneault-Fourrey C."/>
            <person name="LaButti K."/>
            <person name="Lindquist E.A."/>
            <person name="Lipzen A."/>
            <person name="Lundell T."/>
            <person name="Morin E."/>
            <person name="Murat C."/>
            <person name="Sun H."/>
            <person name="Tunlid A."/>
            <person name="Henrissat B."/>
            <person name="Grigoriev I.V."/>
            <person name="Hibbett D.S."/>
            <person name="Martin F."/>
            <person name="Nordberg H.P."/>
            <person name="Cantor M.N."/>
            <person name="Hua S.X."/>
        </authorList>
    </citation>
    <scope>NUCLEOTIDE SEQUENCE [LARGE SCALE GENOMIC DNA]</scope>
    <source>
        <strain evidence="1 2">F 1598</strain>
    </source>
</reference>
<name>A0A0C3BXF1_PILCF</name>
<keyword evidence="2" id="KW-1185">Reference proteome</keyword>
<dbReference type="EMBL" id="KN832972">
    <property type="protein sequence ID" value="KIM91213.1"/>
    <property type="molecule type" value="Genomic_DNA"/>
</dbReference>
<gene>
    <name evidence="1" type="ORF">PILCRDRAFT_811722</name>
</gene>
<organism evidence="1 2">
    <name type="scientific">Piloderma croceum (strain F 1598)</name>
    <dbReference type="NCBI Taxonomy" id="765440"/>
    <lineage>
        <taxon>Eukaryota</taxon>
        <taxon>Fungi</taxon>
        <taxon>Dikarya</taxon>
        <taxon>Basidiomycota</taxon>
        <taxon>Agaricomycotina</taxon>
        <taxon>Agaricomycetes</taxon>
        <taxon>Agaricomycetidae</taxon>
        <taxon>Atheliales</taxon>
        <taxon>Atheliaceae</taxon>
        <taxon>Piloderma</taxon>
    </lineage>
</organism>
<dbReference type="InParanoid" id="A0A0C3BXF1"/>
<dbReference type="AlphaFoldDB" id="A0A0C3BXF1"/>
<dbReference type="Proteomes" id="UP000054166">
    <property type="component" value="Unassembled WGS sequence"/>
</dbReference>
<dbReference type="HOGENOM" id="CLU_3088008_0_0_1"/>
<protein>
    <submittedName>
        <fullName evidence="1">Uncharacterized protein</fullName>
    </submittedName>
</protein>
<sequence>MSALHPGIRMQTGPKVGHSRLLSIASTLTRRKTEDDATLGVSRCIVCDIHSR</sequence>
<evidence type="ECO:0000313" key="1">
    <source>
        <dbReference type="EMBL" id="KIM91213.1"/>
    </source>
</evidence>
<proteinExistence type="predicted"/>
<evidence type="ECO:0000313" key="2">
    <source>
        <dbReference type="Proteomes" id="UP000054166"/>
    </source>
</evidence>
<reference evidence="2" key="2">
    <citation type="submission" date="2015-01" db="EMBL/GenBank/DDBJ databases">
        <title>Evolutionary Origins and Diversification of the Mycorrhizal Mutualists.</title>
        <authorList>
            <consortium name="DOE Joint Genome Institute"/>
            <consortium name="Mycorrhizal Genomics Consortium"/>
            <person name="Kohler A."/>
            <person name="Kuo A."/>
            <person name="Nagy L.G."/>
            <person name="Floudas D."/>
            <person name="Copeland A."/>
            <person name="Barry K.W."/>
            <person name="Cichocki N."/>
            <person name="Veneault-Fourrey C."/>
            <person name="LaButti K."/>
            <person name="Lindquist E.A."/>
            <person name="Lipzen A."/>
            <person name="Lundell T."/>
            <person name="Morin E."/>
            <person name="Murat C."/>
            <person name="Riley R."/>
            <person name="Ohm R."/>
            <person name="Sun H."/>
            <person name="Tunlid A."/>
            <person name="Henrissat B."/>
            <person name="Grigoriev I.V."/>
            <person name="Hibbett D.S."/>
            <person name="Martin F."/>
        </authorList>
    </citation>
    <scope>NUCLEOTIDE SEQUENCE [LARGE SCALE GENOMIC DNA]</scope>
    <source>
        <strain evidence="2">F 1598</strain>
    </source>
</reference>
<accession>A0A0C3BXF1</accession>